<evidence type="ECO:0000256" key="4">
    <source>
        <dbReference type="ARBA" id="ARBA00023098"/>
    </source>
</evidence>
<keyword evidence="5 7" id="KW-0012">Acyltransferase</keyword>
<dbReference type="SUPFAM" id="SSF69593">
    <property type="entry name" value="Glycerol-3-phosphate (1)-acyltransferase"/>
    <property type="match status" value="1"/>
</dbReference>
<evidence type="ECO:0000256" key="5">
    <source>
        <dbReference type="ARBA" id="ARBA00023315"/>
    </source>
</evidence>
<sequence length="268" mass="29604">MNAPSPHTGATAHADAPVARALRYLIRVPLLLWHVVIDLPLTLLLTTPVTRNLRVGNETLEHRAIRAWSAGLLRVFGFRLRRYGEPLPGAAMFVANHVSWIDIETLHSQRMMGFVAKREIESWPVVGWLAARGETIFHHRGSTESLGGVLHEMLARLRNGRSVGVFPEGGTRGGGEIGPFHARIFLAAVEAGVPVQPVALRYGQDGNAQQVVAFQKGESFMGNFVRLLGEPQRLAEIHFLEPIMPGETDGRRRIAELARQRIVEAMTS</sequence>
<dbReference type="CDD" id="cd07989">
    <property type="entry name" value="LPLAT_AGPAT-like"/>
    <property type="match status" value="1"/>
</dbReference>
<gene>
    <name evidence="7" type="ORF">IU514_03785</name>
</gene>
<protein>
    <submittedName>
        <fullName evidence="7">1-acyl-sn-glycerol-3-phosphate acyltransferase</fullName>
    </submittedName>
</protein>
<keyword evidence="8" id="KW-1185">Reference proteome</keyword>
<proteinExistence type="predicted"/>
<comment type="caution">
    <text evidence="7">The sequence shown here is derived from an EMBL/GenBank/DDBJ whole genome shotgun (WGS) entry which is preliminary data.</text>
</comment>
<evidence type="ECO:0000256" key="2">
    <source>
        <dbReference type="ARBA" id="ARBA00022516"/>
    </source>
</evidence>
<dbReference type="Proteomes" id="UP001429984">
    <property type="component" value="Unassembled WGS sequence"/>
</dbReference>
<feature type="domain" description="Phospholipid/glycerol acyltransferase" evidence="6">
    <location>
        <begin position="91"/>
        <end position="203"/>
    </location>
</feature>
<keyword evidence="4" id="KW-0443">Lipid metabolism</keyword>
<keyword evidence="3" id="KW-0808">Transferase</keyword>
<evidence type="ECO:0000256" key="3">
    <source>
        <dbReference type="ARBA" id="ARBA00022679"/>
    </source>
</evidence>
<dbReference type="SMART" id="SM00563">
    <property type="entry name" value="PlsC"/>
    <property type="match status" value="1"/>
</dbReference>
<dbReference type="PANTHER" id="PTHR10434:SF64">
    <property type="entry name" value="1-ACYL-SN-GLYCEROL-3-PHOSPHATE ACYLTRANSFERASE-RELATED"/>
    <property type="match status" value="1"/>
</dbReference>
<reference evidence="7 8" key="1">
    <citation type="submission" date="2020-11" db="EMBL/GenBank/DDBJ databases">
        <title>Draft Genome Sequence and Secondary Metabolite Biosynthetic Potential of the Lysobacter niastensis Type strain DSM 18481.</title>
        <authorList>
            <person name="Turrini P."/>
            <person name="Artuso I."/>
            <person name="Tescari M."/>
            <person name="Lugli G.A."/>
            <person name="Frangipani E."/>
            <person name="Ventura M."/>
            <person name="Visca P."/>
        </authorList>
    </citation>
    <scope>NUCLEOTIDE SEQUENCE [LARGE SCALE GENOMIC DNA]</scope>
    <source>
        <strain evidence="7 8">DSM 18481</strain>
    </source>
</reference>
<dbReference type="InterPro" id="IPR002123">
    <property type="entry name" value="Plipid/glycerol_acylTrfase"/>
</dbReference>
<organism evidence="7 8">
    <name type="scientific">Lysobacter niastensis</name>
    <dbReference type="NCBI Taxonomy" id="380629"/>
    <lineage>
        <taxon>Bacteria</taxon>
        <taxon>Pseudomonadati</taxon>
        <taxon>Pseudomonadota</taxon>
        <taxon>Gammaproteobacteria</taxon>
        <taxon>Lysobacterales</taxon>
        <taxon>Lysobacteraceae</taxon>
        <taxon>Lysobacter</taxon>
    </lineage>
</organism>
<dbReference type="EMBL" id="JADLZT010000002">
    <property type="protein sequence ID" value="MBF6023144.1"/>
    <property type="molecule type" value="Genomic_DNA"/>
</dbReference>
<accession>A0ABS0B812</accession>
<dbReference type="Pfam" id="PF01553">
    <property type="entry name" value="Acyltransferase"/>
    <property type="match status" value="1"/>
</dbReference>
<evidence type="ECO:0000259" key="6">
    <source>
        <dbReference type="SMART" id="SM00563"/>
    </source>
</evidence>
<evidence type="ECO:0000313" key="8">
    <source>
        <dbReference type="Proteomes" id="UP001429984"/>
    </source>
</evidence>
<keyword evidence="2" id="KW-0444">Lipid biosynthesis</keyword>
<dbReference type="GO" id="GO:0016746">
    <property type="term" value="F:acyltransferase activity"/>
    <property type="evidence" value="ECO:0007669"/>
    <property type="project" value="UniProtKB-KW"/>
</dbReference>
<dbReference type="PANTHER" id="PTHR10434">
    <property type="entry name" value="1-ACYL-SN-GLYCEROL-3-PHOSPHATE ACYLTRANSFERASE"/>
    <property type="match status" value="1"/>
</dbReference>
<evidence type="ECO:0000256" key="1">
    <source>
        <dbReference type="ARBA" id="ARBA00005189"/>
    </source>
</evidence>
<comment type="pathway">
    <text evidence="1">Lipid metabolism.</text>
</comment>
<evidence type="ECO:0000313" key="7">
    <source>
        <dbReference type="EMBL" id="MBF6023144.1"/>
    </source>
</evidence>
<name>A0ABS0B812_9GAMM</name>